<keyword evidence="2" id="KW-1185">Reference proteome</keyword>
<proteinExistence type="predicted"/>
<dbReference type="EMBL" id="CM037015">
    <property type="protein sequence ID" value="KAH7681703.1"/>
    <property type="molecule type" value="Genomic_DNA"/>
</dbReference>
<reference evidence="2" key="1">
    <citation type="journal article" date="2022" name="Nat. Commun.">
        <title>Chromosome evolution and the genetic basis of agronomically important traits in greater yam.</title>
        <authorList>
            <person name="Bredeson J.V."/>
            <person name="Lyons J.B."/>
            <person name="Oniyinde I.O."/>
            <person name="Okereke N.R."/>
            <person name="Kolade O."/>
            <person name="Nnabue I."/>
            <person name="Nwadili C.O."/>
            <person name="Hribova E."/>
            <person name="Parker M."/>
            <person name="Nwogha J."/>
            <person name="Shu S."/>
            <person name="Carlson J."/>
            <person name="Kariba R."/>
            <person name="Muthemba S."/>
            <person name="Knop K."/>
            <person name="Barton G.J."/>
            <person name="Sherwood A.V."/>
            <person name="Lopez-Montes A."/>
            <person name="Asiedu R."/>
            <person name="Jamnadass R."/>
            <person name="Muchugi A."/>
            <person name="Goodstein D."/>
            <person name="Egesi C.N."/>
            <person name="Featherston J."/>
            <person name="Asfaw A."/>
            <person name="Simpson G.G."/>
            <person name="Dolezel J."/>
            <person name="Hendre P.S."/>
            <person name="Van Deynze A."/>
            <person name="Kumar P.L."/>
            <person name="Obidiegwu J.E."/>
            <person name="Bhattacharjee R."/>
            <person name="Rokhsar D.S."/>
        </authorList>
    </citation>
    <scope>NUCLEOTIDE SEQUENCE [LARGE SCALE GENOMIC DNA]</scope>
    <source>
        <strain evidence="2">cv. TDa95/00328</strain>
    </source>
</reference>
<gene>
    <name evidence="1" type="ORF">IHE45_05G073700</name>
</gene>
<organism evidence="1 2">
    <name type="scientific">Dioscorea alata</name>
    <name type="common">Purple yam</name>
    <dbReference type="NCBI Taxonomy" id="55571"/>
    <lineage>
        <taxon>Eukaryota</taxon>
        <taxon>Viridiplantae</taxon>
        <taxon>Streptophyta</taxon>
        <taxon>Embryophyta</taxon>
        <taxon>Tracheophyta</taxon>
        <taxon>Spermatophyta</taxon>
        <taxon>Magnoliopsida</taxon>
        <taxon>Liliopsida</taxon>
        <taxon>Dioscoreales</taxon>
        <taxon>Dioscoreaceae</taxon>
        <taxon>Dioscorea</taxon>
    </lineage>
</organism>
<evidence type="ECO:0000313" key="2">
    <source>
        <dbReference type="Proteomes" id="UP000827976"/>
    </source>
</evidence>
<evidence type="ECO:0000313" key="1">
    <source>
        <dbReference type="EMBL" id="KAH7681703.1"/>
    </source>
</evidence>
<dbReference type="Proteomes" id="UP000827976">
    <property type="component" value="Chromosome 5"/>
</dbReference>
<comment type="caution">
    <text evidence="1">The sequence shown here is derived from an EMBL/GenBank/DDBJ whole genome shotgun (WGS) entry which is preliminary data.</text>
</comment>
<protein>
    <submittedName>
        <fullName evidence="1">Uncharacterized protein</fullName>
    </submittedName>
</protein>
<accession>A0ACB7W2P0</accession>
<name>A0ACB7W2P0_DIOAL</name>
<sequence length="98" mass="11158">MQFISLLPPLLFFCQLSALPLRCRMRREVVRTFAFAEKSFNGQLKHSLEPIDLSFPFQPVHDDRSSIVGSSRGISLISRACNSDRRGSYSQESFFPTS</sequence>